<comment type="caution">
    <text evidence="2">The sequence shown here is derived from an EMBL/GenBank/DDBJ whole genome shotgun (WGS) entry which is preliminary data.</text>
</comment>
<sequence length="135" mass="14036">MAAPVALRNHHVAYQAAVLPGASARRSGATAASKKAPPTYRWVPTARAASPGGRSDGCGSERSSRPDVLTPSTDAGDDASDRFPYSCDDASSGAESDFGEEFDVISAYHPCRFAGPLSTRACVRKCIMLAAGLQC</sequence>
<accession>A0ABN9UT95</accession>
<feature type="compositionally biased region" description="Low complexity" evidence="1">
    <location>
        <begin position="22"/>
        <end position="36"/>
    </location>
</feature>
<proteinExistence type="predicted"/>
<evidence type="ECO:0000256" key="1">
    <source>
        <dbReference type="SAM" id="MobiDB-lite"/>
    </source>
</evidence>
<name>A0ABN9UT95_9DINO</name>
<protein>
    <submittedName>
        <fullName evidence="2">Uncharacterized protein</fullName>
    </submittedName>
</protein>
<reference evidence="2" key="1">
    <citation type="submission" date="2023-10" db="EMBL/GenBank/DDBJ databases">
        <authorList>
            <person name="Chen Y."/>
            <person name="Shah S."/>
            <person name="Dougan E. K."/>
            <person name="Thang M."/>
            <person name="Chan C."/>
        </authorList>
    </citation>
    <scope>NUCLEOTIDE SEQUENCE [LARGE SCALE GENOMIC DNA]</scope>
</reference>
<dbReference type="Proteomes" id="UP001189429">
    <property type="component" value="Unassembled WGS sequence"/>
</dbReference>
<dbReference type="EMBL" id="CAUYUJ010016245">
    <property type="protein sequence ID" value="CAK0863278.1"/>
    <property type="molecule type" value="Genomic_DNA"/>
</dbReference>
<keyword evidence="3" id="KW-1185">Reference proteome</keyword>
<gene>
    <name evidence="2" type="ORF">PCOR1329_LOCUS51472</name>
</gene>
<evidence type="ECO:0000313" key="2">
    <source>
        <dbReference type="EMBL" id="CAK0863278.1"/>
    </source>
</evidence>
<evidence type="ECO:0000313" key="3">
    <source>
        <dbReference type="Proteomes" id="UP001189429"/>
    </source>
</evidence>
<organism evidence="2 3">
    <name type="scientific">Prorocentrum cordatum</name>
    <dbReference type="NCBI Taxonomy" id="2364126"/>
    <lineage>
        <taxon>Eukaryota</taxon>
        <taxon>Sar</taxon>
        <taxon>Alveolata</taxon>
        <taxon>Dinophyceae</taxon>
        <taxon>Prorocentrales</taxon>
        <taxon>Prorocentraceae</taxon>
        <taxon>Prorocentrum</taxon>
    </lineage>
</organism>
<feature type="region of interest" description="Disordered" evidence="1">
    <location>
        <begin position="22"/>
        <end position="96"/>
    </location>
</feature>